<reference evidence="4 5" key="1">
    <citation type="submission" date="2020-08" db="EMBL/GenBank/DDBJ databases">
        <authorList>
            <person name="Seo M.-J."/>
        </authorList>
    </citation>
    <scope>NUCLEOTIDE SEQUENCE [LARGE SCALE GENOMIC DNA]</scope>
    <source>
        <strain evidence="4 5">MBLA0160</strain>
    </source>
</reference>
<evidence type="ECO:0000256" key="3">
    <source>
        <dbReference type="HAMAP-Rule" id="MF_01384"/>
    </source>
</evidence>
<name>A0A7J9SGE5_9EURY</name>
<comment type="similarity">
    <text evidence="1 3">Belongs to the UreD family.</text>
</comment>
<dbReference type="Pfam" id="PF01774">
    <property type="entry name" value="UreD"/>
    <property type="match status" value="1"/>
</dbReference>
<accession>A0A7J9SGE5</accession>
<keyword evidence="2 3" id="KW-0143">Chaperone</keyword>
<dbReference type="HAMAP" id="MF_01384">
    <property type="entry name" value="UreD"/>
    <property type="match status" value="1"/>
</dbReference>
<proteinExistence type="inferred from homology"/>
<dbReference type="GO" id="GO:0005737">
    <property type="term" value="C:cytoplasm"/>
    <property type="evidence" value="ECO:0007669"/>
    <property type="project" value="UniProtKB-SubCell"/>
</dbReference>
<comment type="function">
    <text evidence="3">Required for maturation of urease via the functional incorporation of the urease nickel metallocenter.</text>
</comment>
<dbReference type="EMBL" id="JACKXD010000002">
    <property type="protein sequence ID" value="MBB6646034.1"/>
    <property type="molecule type" value="Genomic_DNA"/>
</dbReference>
<sequence length="299" mass="31102">MAADAPHPSFEAYAAEPVPQAAVGSPGKDGRLELTFRETAGGTALVKDYATAPFHVSGTLDHDPHPDVTTVIVQSSTGGVAQGDRRDVDVAVGADALARVTTGGSTKVQSMEHNYAAADVSLSVESEGHLEYLPEPTILHADARYHARLTLDLAADATAILGNVVVPGRLARGERFEFERYLSRVHATGPDGLLFEDATHLTPGDGNPTAPGVFGEFSVYGSLFVAAPDRDAGALSDRLHAAVADHEARAGATELPNGAGAVVRALGHRAETARAALHAARNRARKSLLDAPAPSGRAY</sequence>
<dbReference type="GO" id="GO:0016151">
    <property type="term" value="F:nickel cation binding"/>
    <property type="evidence" value="ECO:0007669"/>
    <property type="project" value="UniProtKB-UniRule"/>
</dbReference>
<comment type="subunit">
    <text evidence="3">UreD, UreF and UreG form a complex that acts as a GTP-hydrolysis-dependent molecular chaperone, activating the urease apoprotein by helping to assemble the nickel containing metallocenter of UreC. The UreE protein probably delivers the nickel.</text>
</comment>
<dbReference type="RefSeq" id="WP_185192390.1">
    <property type="nucleotide sequence ID" value="NZ_JACKXD010000002.1"/>
</dbReference>
<dbReference type="InterPro" id="IPR002669">
    <property type="entry name" value="UreD"/>
</dbReference>
<keyword evidence="3" id="KW-0963">Cytoplasm</keyword>
<dbReference type="PANTHER" id="PTHR33643">
    <property type="entry name" value="UREASE ACCESSORY PROTEIN D"/>
    <property type="match status" value="1"/>
</dbReference>
<comment type="subcellular location">
    <subcellularLocation>
        <location evidence="3">Cytoplasm</location>
    </subcellularLocation>
</comment>
<dbReference type="AlphaFoldDB" id="A0A7J9SGE5"/>
<evidence type="ECO:0000313" key="4">
    <source>
        <dbReference type="EMBL" id="MBB6646034.1"/>
    </source>
</evidence>
<comment type="caution">
    <text evidence="4">The sequence shown here is derived from an EMBL/GenBank/DDBJ whole genome shotgun (WGS) entry which is preliminary data.</text>
</comment>
<dbReference type="Proteomes" id="UP000546257">
    <property type="component" value="Unassembled WGS sequence"/>
</dbReference>
<organism evidence="4 5">
    <name type="scientific">Halobellus ruber</name>
    <dbReference type="NCBI Taxonomy" id="2761102"/>
    <lineage>
        <taxon>Archaea</taxon>
        <taxon>Methanobacteriati</taxon>
        <taxon>Methanobacteriota</taxon>
        <taxon>Stenosarchaea group</taxon>
        <taxon>Halobacteria</taxon>
        <taxon>Halobacteriales</taxon>
        <taxon>Haloferacaceae</taxon>
        <taxon>Halobellus</taxon>
    </lineage>
</organism>
<evidence type="ECO:0000256" key="2">
    <source>
        <dbReference type="ARBA" id="ARBA00023186"/>
    </source>
</evidence>
<protein>
    <recommendedName>
        <fullName evidence="3">Urease accessory protein UreD</fullName>
    </recommendedName>
</protein>
<evidence type="ECO:0000256" key="1">
    <source>
        <dbReference type="ARBA" id="ARBA00007177"/>
    </source>
</evidence>
<keyword evidence="3" id="KW-0996">Nickel insertion</keyword>
<dbReference type="PANTHER" id="PTHR33643:SF1">
    <property type="entry name" value="UREASE ACCESSORY PROTEIN D"/>
    <property type="match status" value="1"/>
</dbReference>
<evidence type="ECO:0000313" key="5">
    <source>
        <dbReference type="Proteomes" id="UP000546257"/>
    </source>
</evidence>
<keyword evidence="5" id="KW-1185">Reference proteome</keyword>
<gene>
    <name evidence="3" type="primary">ureD</name>
    <name evidence="4" type="ORF">H5V44_06995</name>
</gene>